<dbReference type="CDD" id="cd02440">
    <property type="entry name" value="AdoMet_MTases"/>
    <property type="match status" value="1"/>
</dbReference>
<dbReference type="InterPro" id="IPR029063">
    <property type="entry name" value="SAM-dependent_MTases_sf"/>
</dbReference>
<organism evidence="2 3">
    <name type="scientific">Durusdinium trenchii</name>
    <dbReference type="NCBI Taxonomy" id="1381693"/>
    <lineage>
        <taxon>Eukaryota</taxon>
        <taxon>Sar</taxon>
        <taxon>Alveolata</taxon>
        <taxon>Dinophyceae</taxon>
        <taxon>Suessiales</taxon>
        <taxon>Symbiodiniaceae</taxon>
        <taxon>Durusdinium</taxon>
    </lineage>
</organism>
<dbReference type="PANTHER" id="PTHR14614:SF132">
    <property type="entry name" value="PROTEIN-LYSINE METHYLTRANSFERASE C42C1.13"/>
    <property type="match status" value="1"/>
</dbReference>
<keyword evidence="3" id="KW-1185">Reference proteome</keyword>
<sequence length="338" mass="37140">MLQVKQHREALLRLLEPGTTDESLRADMIMHHAAHGPRIQDSDMDGLDEDAAQRLRALQILQSTLGQTVGSSSPPTSPEMSPDISSPRSDHAIALHELRIHLPRLPPIRLLEAADSNEATRSFQKQGENDPFGSKAWPSAYLVAERLLPEVCGRSVLELGCGTGLVSIAAQVGGAKSVLATDRARQNLDCAQKSAKLNGIELDVEVFDVTSDLPLPCKKFKAFDFVVFSDVLYWPAEAKAFARRAAEAYCAGSTVIVADPGRRREDFLGTLQMELESHMDPESVPRILPQPTKFPDHVFDWVSKEVQTASSLFCQEPFILTLRPTTSDVMKGGFEIVD</sequence>
<dbReference type="InterPro" id="IPR019410">
    <property type="entry name" value="Methyltransf_16"/>
</dbReference>
<name>A0ABP0SXM0_9DINO</name>
<dbReference type="SUPFAM" id="SSF53335">
    <property type="entry name" value="S-adenosyl-L-methionine-dependent methyltransferases"/>
    <property type="match status" value="1"/>
</dbReference>
<evidence type="ECO:0008006" key="4">
    <source>
        <dbReference type="Google" id="ProtNLM"/>
    </source>
</evidence>
<dbReference type="Gene3D" id="3.40.50.150">
    <property type="entry name" value="Vaccinia Virus protein VP39"/>
    <property type="match status" value="1"/>
</dbReference>
<dbReference type="Proteomes" id="UP001642484">
    <property type="component" value="Unassembled WGS sequence"/>
</dbReference>
<accession>A0ABP0SXM0</accession>
<dbReference type="EMBL" id="CAXAMN010028606">
    <property type="protein sequence ID" value="CAK9117192.1"/>
    <property type="molecule type" value="Genomic_DNA"/>
</dbReference>
<evidence type="ECO:0000313" key="2">
    <source>
        <dbReference type="EMBL" id="CAK9117192.1"/>
    </source>
</evidence>
<evidence type="ECO:0000256" key="1">
    <source>
        <dbReference type="SAM" id="MobiDB-lite"/>
    </source>
</evidence>
<dbReference type="PANTHER" id="PTHR14614">
    <property type="entry name" value="HEPATOCELLULAR CARCINOMA-ASSOCIATED ANTIGEN"/>
    <property type="match status" value="1"/>
</dbReference>
<proteinExistence type="predicted"/>
<feature type="region of interest" description="Disordered" evidence="1">
    <location>
        <begin position="64"/>
        <end position="87"/>
    </location>
</feature>
<comment type="caution">
    <text evidence="2">The sequence shown here is derived from an EMBL/GenBank/DDBJ whole genome shotgun (WGS) entry which is preliminary data.</text>
</comment>
<evidence type="ECO:0000313" key="3">
    <source>
        <dbReference type="Proteomes" id="UP001642484"/>
    </source>
</evidence>
<gene>
    <name evidence="2" type="ORF">CCMP2556_LOCUS54578</name>
</gene>
<feature type="compositionally biased region" description="Low complexity" evidence="1">
    <location>
        <begin position="71"/>
        <end position="82"/>
    </location>
</feature>
<reference evidence="2 3" key="1">
    <citation type="submission" date="2024-02" db="EMBL/GenBank/DDBJ databases">
        <authorList>
            <person name="Chen Y."/>
            <person name="Shah S."/>
            <person name="Dougan E. K."/>
            <person name="Thang M."/>
            <person name="Chan C."/>
        </authorList>
    </citation>
    <scope>NUCLEOTIDE SEQUENCE [LARGE SCALE GENOMIC DNA]</scope>
</reference>
<protein>
    <recommendedName>
        <fullName evidence="4">Methyltransferase domain-containing protein</fullName>
    </recommendedName>
</protein>
<dbReference type="Pfam" id="PF06325">
    <property type="entry name" value="PrmA"/>
    <property type="match status" value="1"/>
</dbReference>